<dbReference type="EMBL" id="JAHRIN010033987">
    <property type="protein sequence ID" value="MEQ2202855.1"/>
    <property type="molecule type" value="Genomic_DNA"/>
</dbReference>
<evidence type="ECO:0000313" key="1">
    <source>
        <dbReference type="EMBL" id="MEQ2202855.1"/>
    </source>
</evidence>
<evidence type="ECO:0000313" key="2">
    <source>
        <dbReference type="Proteomes" id="UP001434883"/>
    </source>
</evidence>
<dbReference type="Proteomes" id="UP001434883">
    <property type="component" value="Unassembled WGS sequence"/>
</dbReference>
<organism evidence="1 2">
    <name type="scientific">Xenoophorus captivus</name>
    <dbReference type="NCBI Taxonomy" id="1517983"/>
    <lineage>
        <taxon>Eukaryota</taxon>
        <taxon>Metazoa</taxon>
        <taxon>Chordata</taxon>
        <taxon>Craniata</taxon>
        <taxon>Vertebrata</taxon>
        <taxon>Euteleostomi</taxon>
        <taxon>Actinopterygii</taxon>
        <taxon>Neopterygii</taxon>
        <taxon>Teleostei</taxon>
        <taxon>Neoteleostei</taxon>
        <taxon>Acanthomorphata</taxon>
        <taxon>Ovalentaria</taxon>
        <taxon>Atherinomorphae</taxon>
        <taxon>Cyprinodontiformes</taxon>
        <taxon>Goodeidae</taxon>
        <taxon>Xenoophorus</taxon>
    </lineage>
</organism>
<proteinExistence type="predicted"/>
<gene>
    <name evidence="1" type="ORF">XENOCAPTIV_018079</name>
</gene>
<keyword evidence="2" id="KW-1185">Reference proteome</keyword>
<accession>A0ABV0R423</accession>
<name>A0ABV0R423_9TELE</name>
<comment type="caution">
    <text evidence="1">The sequence shown here is derived from an EMBL/GenBank/DDBJ whole genome shotgun (WGS) entry which is preliminary data.</text>
</comment>
<protein>
    <submittedName>
        <fullName evidence="1">Uncharacterized protein</fullName>
    </submittedName>
</protein>
<sequence length="107" mass="12112">MLMTAPRDRFSPLCSLLFYIYIAHKICGMSRGERPVDEEEIGMKIGENSMISHLFLLPPLLRSKGTPFLLFTRLPHIPQECVWRGDGSRPGRGSPSPSTQLFPLLWA</sequence>
<reference evidence="1 2" key="1">
    <citation type="submission" date="2021-06" db="EMBL/GenBank/DDBJ databases">
        <authorList>
            <person name="Palmer J.M."/>
        </authorList>
    </citation>
    <scope>NUCLEOTIDE SEQUENCE [LARGE SCALE GENOMIC DNA]</scope>
    <source>
        <strain evidence="1 2">XC_2019</strain>
        <tissue evidence="1">Muscle</tissue>
    </source>
</reference>